<comment type="caution">
    <text evidence="1">The sequence shown here is derived from an EMBL/GenBank/DDBJ whole genome shotgun (WGS) entry which is preliminary data.</text>
</comment>
<dbReference type="Proteomes" id="UP000238937">
    <property type="component" value="Unassembled WGS sequence"/>
</dbReference>
<protein>
    <submittedName>
        <fullName evidence="1">Uncharacterized protein</fullName>
    </submittedName>
</protein>
<accession>A0A2T1GDM3</accession>
<keyword evidence="2" id="KW-1185">Reference proteome</keyword>
<reference evidence="1 2" key="1">
    <citation type="submission" date="2018-03" db="EMBL/GenBank/DDBJ databases">
        <title>The ancient ancestry and fast evolution of plastids.</title>
        <authorList>
            <person name="Moore K.R."/>
            <person name="Magnabosco C."/>
            <person name="Momper L."/>
            <person name="Gold D.A."/>
            <person name="Bosak T."/>
            <person name="Fournier G.P."/>
        </authorList>
    </citation>
    <scope>NUCLEOTIDE SEQUENCE [LARGE SCALE GENOMIC DNA]</scope>
    <source>
        <strain evidence="1 2">CCALA 037</strain>
    </source>
</reference>
<sequence>MDFGLTITPGVGWVEHRETQHSINCNWECWVFLSCTLGCGCWVSLCSTQPTIDRFIDSF</sequence>
<organism evidence="1 2">
    <name type="scientific">Chamaesiphon polymorphus CCALA 037</name>
    <dbReference type="NCBI Taxonomy" id="2107692"/>
    <lineage>
        <taxon>Bacteria</taxon>
        <taxon>Bacillati</taxon>
        <taxon>Cyanobacteriota</taxon>
        <taxon>Cyanophyceae</taxon>
        <taxon>Gomontiellales</taxon>
        <taxon>Chamaesiphonaceae</taxon>
        <taxon>Chamaesiphon</taxon>
    </lineage>
</organism>
<proteinExistence type="predicted"/>
<dbReference type="AlphaFoldDB" id="A0A2T1GDM3"/>
<evidence type="ECO:0000313" key="1">
    <source>
        <dbReference type="EMBL" id="PSB55532.1"/>
    </source>
</evidence>
<gene>
    <name evidence="1" type="ORF">C7B77_14760</name>
</gene>
<name>A0A2T1GDM3_9CYAN</name>
<evidence type="ECO:0000313" key="2">
    <source>
        <dbReference type="Proteomes" id="UP000238937"/>
    </source>
</evidence>
<dbReference type="EMBL" id="PVWO01000181">
    <property type="protein sequence ID" value="PSB55532.1"/>
    <property type="molecule type" value="Genomic_DNA"/>
</dbReference>